<dbReference type="Proteomes" id="UP000034189">
    <property type="component" value="Chromosome"/>
</dbReference>
<sequence>MEMAAFAESKSEFVHGKLSSLCDKGKRILIEYEMPAVIAVNYLTIWQLTVLLKRFKWGAESDQASDSMKDDLKSILPRIEGMLQLRVATALNWEFLCHQCEMNLTPVQLIRSLLEPYMSGLVNKEDLFIIGLLSSDKPVTVESYIETIDKIPWMESSNTEEERGEQ</sequence>
<dbReference type="EMBL" id="CP011114">
    <property type="protein sequence ID" value="AKG34664.1"/>
    <property type="molecule type" value="Genomic_DNA"/>
</dbReference>
<proteinExistence type="predicted"/>
<dbReference type="AlphaFoldDB" id="A0A0F7F8U6"/>
<gene>
    <name evidence="1" type="ORF">VK70_08800</name>
</gene>
<name>A0A0F7F8U6_PAEDU</name>
<organism evidence="1 2">
    <name type="scientific">Paenibacillus durus ATCC 35681</name>
    <dbReference type="NCBI Taxonomy" id="1333534"/>
    <lineage>
        <taxon>Bacteria</taxon>
        <taxon>Bacillati</taxon>
        <taxon>Bacillota</taxon>
        <taxon>Bacilli</taxon>
        <taxon>Bacillales</taxon>
        <taxon>Paenibacillaceae</taxon>
        <taxon>Paenibacillus</taxon>
    </lineage>
</organism>
<evidence type="ECO:0000313" key="1">
    <source>
        <dbReference type="EMBL" id="AKG34664.1"/>
    </source>
</evidence>
<dbReference type="HOGENOM" id="CLU_110691_0_0_9"/>
<accession>A0A0F7F8U6</accession>
<evidence type="ECO:0000313" key="2">
    <source>
        <dbReference type="Proteomes" id="UP000034189"/>
    </source>
</evidence>
<protein>
    <submittedName>
        <fullName evidence="1">Uncharacterized protein</fullName>
    </submittedName>
</protein>
<reference evidence="1 2" key="1">
    <citation type="submission" date="2015-03" db="EMBL/GenBank/DDBJ databases">
        <authorList>
            <person name="Abdul Halim M."/>
        </authorList>
    </citation>
    <scope>NUCLEOTIDE SEQUENCE [LARGE SCALE GENOMIC DNA]</scope>
    <source>
        <strain evidence="1 2">ATCC 35681</strain>
    </source>
</reference>
<reference evidence="1 2" key="2">
    <citation type="journal article" date="2016" name="Genome Announc.">
        <title>Genome Sequence of a Gram-Positive Diazotroph, Paenibacillus durus Type Strain ATCC 35681.</title>
        <authorList>
            <person name="Halim M.A."/>
            <person name="Rahman A.Y."/>
            <person name="Sim K.S."/>
            <person name="Yam H.C."/>
            <person name="Rahim A.A."/>
            <person name="Ghazali A.H."/>
            <person name="Najimudin N."/>
        </authorList>
    </citation>
    <scope>NUCLEOTIDE SEQUENCE [LARGE SCALE GENOMIC DNA]</scope>
    <source>
        <strain evidence="1 2">ATCC 35681</strain>
    </source>
</reference>
<dbReference type="OrthoDB" id="9914334at2"/>
<dbReference type="PATRIC" id="fig|1333534.5.peg.1927"/>
<dbReference type="RefSeq" id="WP_025693900.1">
    <property type="nucleotide sequence ID" value="NZ_ASQQ01000039.1"/>
</dbReference>